<dbReference type="SUPFAM" id="SSF51905">
    <property type="entry name" value="FAD/NAD(P)-binding domain"/>
    <property type="match status" value="1"/>
</dbReference>
<dbReference type="Gene3D" id="3.50.50.60">
    <property type="entry name" value="FAD/NAD(P)-binding domain"/>
    <property type="match status" value="1"/>
</dbReference>
<dbReference type="Gene3D" id="3.30.70.20">
    <property type="match status" value="1"/>
</dbReference>
<dbReference type="GO" id="GO:0016491">
    <property type="term" value="F:oxidoreductase activity"/>
    <property type="evidence" value="ECO:0007669"/>
    <property type="project" value="UniProtKB-KW"/>
</dbReference>
<dbReference type="PANTHER" id="PTHR43687">
    <property type="entry name" value="ADENYLYLSULFATE REDUCTASE, BETA SUBUNIT"/>
    <property type="match status" value="1"/>
</dbReference>
<keyword evidence="1" id="KW-0004">4Fe-4S</keyword>
<dbReference type="Pfam" id="PF00037">
    <property type="entry name" value="Fer4"/>
    <property type="match status" value="1"/>
</dbReference>
<dbReference type="InterPro" id="IPR050572">
    <property type="entry name" value="Fe-S_Ferredoxin"/>
</dbReference>
<dbReference type="GO" id="GO:0051539">
    <property type="term" value="F:4 iron, 4 sulfur cluster binding"/>
    <property type="evidence" value="ECO:0007669"/>
    <property type="project" value="UniProtKB-KW"/>
</dbReference>
<evidence type="ECO:0000256" key="2">
    <source>
        <dbReference type="ARBA" id="ARBA00022723"/>
    </source>
</evidence>
<dbReference type="PROSITE" id="PS00198">
    <property type="entry name" value="4FE4S_FER_1"/>
    <property type="match status" value="1"/>
</dbReference>
<protein>
    <submittedName>
        <fullName evidence="7">4Fe-4S binding domain-containing protein</fullName>
    </submittedName>
</protein>
<keyword evidence="5" id="KW-0411">Iron-sulfur</keyword>
<keyword evidence="2" id="KW-0479">Metal-binding</keyword>
<dbReference type="RefSeq" id="WP_084066494.1">
    <property type="nucleotide sequence ID" value="NZ_FWXY01000001.1"/>
</dbReference>
<feature type="domain" description="4Fe-4S ferredoxin-type" evidence="6">
    <location>
        <begin position="325"/>
        <end position="353"/>
    </location>
</feature>
<evidence type="ECO:0000313" key="8">
    <source>
        <dbReference type="Proteomes" id="UP000192418"/>
    </source>
</evidence>
<dbReference type="PROSITE" id="PS51379">
    <property type="entry name" value="4FE4S_FER_2"/>
    <property type="match status" value="2"/>
</dbReference>
<dbReference type="InterPro" id="IPR036188">
    <property type="entry name" value="FAD/NAD-bd_sf"/>
</dbReference>
<reference evidence="7 8" key="1">
    <citation type="submission" date="2017-04" db="EMBL/GenBank/DDBJ databases">
        <authorList>
            <person name="Afonso C.L."/>
            <person name="Miller P.J."/>
            <person name="Scott M.A."/>
            <person name="Spackman E."/>
            <person name="Goraichik I."/>
            <person name="Dimitrov K.M."/>
            <person name="Suarez D.L."/>
            <person name="Swayne D.E."/>
        </authorList>
    </citation>
    <scope>NUCLEOTIDE SEQUENCE [LARGE SCALE GENOMIC DNA]</scope>
    <source>
        <strain evidence="7 8">DSM 3385</strain>
    </source>
</reference>
<dbReference type="InterPro" id="IPR003813">
    <property type="entry name" value="MvhD/FlpD"/>
</dbReference>
<dbReference type="SUPFAM" id="SSF54862">
    <property type="entry name" value="4Fe-4S ferredoxins"/>
    <property type="match status" value="1"/>
</dbReference>
<name>A0A1W1YLU9_9BACT</name>
<dbReference type="PANTHER" id="PTHR43687:SF1">
    <property type="entry name" value="FERREDOXIN III"/>
    <property type="match status" value="1"/>
</dbReference>
<feature type="domain" description="4Fe-4S ferredoxin-type" evidence="6">
    <location>
        <begin position="354"/>
        <end position="383"/>
    </location>
</feature>
<dbReference type="GO" id="GO:0046872">
    <property type="term" value="F:metal ion binding"/>
    <property type="evidence" value="ECO:0007669"/>
    <property type="project" value="UniProtKB-KW"/>
</dbReference>
<accession>A0A1W1YLU9</accession>
<evidence type="ECO:0000256" key="3">
    <source>
        <dbReference type="ARBA" id="ARBA00023002"/>
    </source>
</evidence>
<dbReference type="EMBL" id="FWXY01000001">
    <property type="protein sequence ID" value="SMC37175.1"/>
    <property type="molecule type" value="Genomic_DNA"/>
</dbReference>
<dbReference type="Pfam" id="PF01946">
    <property type="entry name" value="Thi4"/>
    <property type="match status" value="1"/>
</dbReference>
<keyword evidence="3" id="KW-0560">Oxidoreductase</keyword>
<dbReference type="OrthoDB" id="1721611at2"/>
<evidence type="ECO:0000256" key="1">
    <source>
        <dbReference type="ARBA" id="ARBA00022485"/>
    </source>
</evidence>
<dbReference type="Pfam" id="PF02662">
    <property type="entry name" value="FlpD"/>
    <property type="match status" value="1"/>
</dbReference>
<keyword evidence="4" id="KW-0408">Iron</keyword>
<dbReference type="AlphaFoldDB" id="A0A1W1YLU9"/>
<dbReference type="Proteomes" id="UP000192418">
    <property type="component" value="Unassembled WGS sequence"/>
</dbReference>
<dbReference type="InterPro" id="IPR017900">
    <property type="entry name" value="4Fe4S_Fe_S_CS"/>
</dbReference>
<organism evidence="7 8">
    <name type="scientific">Desulfocicer vacuolatum DSM 3385</name>
    <dbReference type="NCBI Taxonomy" id="1121400"/>
    <lineage>
        <taxon>Bacteria</taxon>
        <taxon>Pseudomonadati</taxon>
        <taxon>Thermodesulfobacteriota</taxon>
        <taxon>Desulfobacteria</taxon>
        <taxon>Desulfobacterales</taxon>
        <taxon>Desulfobacteraceae</taxon>
        <taxon>Desulfocicer</taxon>
    </lineage>
</organism>
<keyword evidence="8" id="KW-1185">Reference proteome</keyword>
<gene>
    <name evidence="7" type="ORF">SAMN02746065_101181</name>
</gene>
<evidence type="ECO:0000259" key="6">
    <source>
        <dbReference type="PROSITE" id="PS51379"/>
    </source>
</evidence>
<sequence length="524" mass="55013">MIAEKSSKTIDVQINKDVLVVGAGKAGLTAAAQIAAQGYKAVVIGNKTACACGAGCSKEMQDAGLVEIQDGTSLVDIAGVAGDFRVTLGKGEETCEVTFGAVVVAPQYTGVPLNSAYGLALNDKVISQTQLEALLADDAGKEKLVNGSGSTVAFLSGFGQEGDPTATGRVLASALEIQKLENCRSYIYAGNVKVGAKGMERLFTQGRNEGVVCFKPKTMPTIEQDKENVKIVITDPVVRADVELEPDYVVVEEGVVVGPDNLGIAQTLGIDADVDGFLPSNNVHRFPVKSNREGIYVAQNDVDAANVALQVKALIGDGVRTLTEDIAVVDDTKCVICLTCYRCCPHGAIFWQDGAAVISPAACQGCGICASECPMDAIQLGEFTDADLKSGVKEAVASAADATPSIVAFCCKNSALEAGEAAAQFGHEMPAGFRMVKVPCAGKVDVDFIMNALVEGADGVMVAACHEGNCKAERGNIYAGWRVEEIRQRLENMGLNKDRVVFTTIASNMAREFACKVNEFAEKL</sequence>
<dbReference type="STRING" id="1121400.SAMN02746065_101181"/>
<evidence type="ECO:0000313" key="7">
    <source>
        <dbReference type="EMBL" id="SMC37175.1"/>
    </source>
</evidence>
<dbReference type="InterPro" id="IPR017896">
    <property type="entry name" value="4Fe4S_Fe-S-bd"/>
</dbReference>
<evidence type="ECO:0000256" key="5">
    <source>
        <dbReference type="ARBA" id="ARBA00023014"/>
    </source>
</evidence>
<proteinExistence type="predicted"/>
<evidence type="ECO:0000256" key="4">
    <source>
        <dbReference type="ARBA" id="ARBA00023004"/>
    </source>
</evidence>